<comment type="caution">
    <text evidence="1">The sequence shown here is derived from an EMBL/GenBank/DDBJ whole genome shotgun (WGS) entry which is preliminary data.</text>
</comment>
<protein>
    <recommendedName>
        <fullName evidence="3">Squalene cyclase C-terminal domain-containing protein</fullName>
    </recommendedName>
</protein>
<dbReference type="InterPro" id="IPR008930">
    <property type="entry name" value="Terpenoid_cyclase/PrenylTrfase"/>
</dbReference>
<dbReference type="Gene3D" id="1.50.10.20">
    <property type="match status" value="1"/>
</dbReference>
<accession>A0A1G2FW07</accession>
<organism evidence="1 2">
    <name type="scientific">Candidatus Ryanbacteria bacterium RIFCSPHIGHO2_01_45_13</name>
    <dbReference type="NCBI Taxonomy" id="1802112"/>
    <lineage>
        <taxon>Bacteria</taxon>
        <taxon>Candidatus Ryaniibacteriota</taxon>
    </lineage>
</organism>
<gene>
    <name evidence="1" type="ORF">A2W41_00760</name>
</gene>
<evidence type="ECO:0008006" key="3">
    <source>
        <dbReference type="Google" id="ProtNLM"/>
    </source>
</evidence>
<dbReference type="SUPFAM" id="SSF48239">
    <property type="entry name" value="Terpenoid cyclases/Protein prenyltransferases"/>
    <property type="match status" value="1"/>
</dbReference>
<proteinExistence type="predicted"/>
<evidence type="ECO:0000313" key="2">
    <source>
        <dbReference type="Proteomes" id="UP000176700"/>
    </source>
</evidence>
<dbReference type="EMBL" id="MHNI01000025">
    <property type="protein sequence ID" value="OGZ41808.1"/>
    <property type="molecule type" value="Genomic_DNA"/>
</dbReference>
<dbReference type="AlphaFoldDB" id="A0A1G2FW07"/>
<name>A0A1G2FW07_9BACT</name>
<evidence type="ECO:0000313" key="1">
    <source>
        <dbReference type="EMBL" id="OGZ41808.1"/>
    </source>
</evidence>
<dbReference type="Proteomes" id="UP000176700">
    <property type="component" value="Unassembled WGS sequence"/>
</dbReference>
<reference evidence="1 2" key="1">
    <citation type="journal article" date="2016" name="Nat. Commun.">
        <title>Thousands of microbial genomes shed light on interconnected biogeochemical processes in an aquifer system.</title>
        <authorList>
            <person name="Anantharaman K."/>
            <person name="Brown C.T."/>
            <person name="Hug L.A."/>
            <person name="Sharon I."/>
            <person name="Castelle C.J."/>
            <person name="Probst A.J."/>
            <person name="Thomas B.C."/>
            <person name="Singh A."/>
            <person name="Wilkins M.J."/>
            <person name="Karaoz U."/>
            <person name="Brodie E.L."/>
            <person name="Williams K.H."/>
            <person name="Hubbard S.S."/>
            <person name="Banfield J.F."/>
        </authorList>
    </citation>
    <scope>NUCLEOTIDE SEQUENCE [LARGE SCALE GENOMIC DNA]</scope>
</reference>
<sequence length="383" mass="42926">MRRFLIFVFCILVVGGGAMLFVRYVKTPPVVYRNASLSEENLSSAIDRGILFLEKQQNPDGGFSLYICDNAEPERCDPIDSGPNTAAVFLALWPLRGEERVDRMAQKGIAYIVGAVEANVRSPGFSHAVWNVFSPDDIRHGRIPSDIDGLSVASLALKKFGVSFSDDETVLLQFRNSGGLFYNWLSHEWNRSETDRHAFAGGDPNQFPDPNYYGVDCVVNADVLAYFSAKGKQPEEICSYLNDVIERELYPQCTFYYRSPYILFTSMIAAAVDEGASCLEPSLPKIKRTLLEGVREDGTWSQNFFSNVVATFTLVKLEERGAIVSSAVEHILKMQRGDGGWDNAVVFPDLYNPVFYGSREIVTATALRTLFEYKEYVLEGKER</sequence>